<evidence type="ECO:0000313" key="3">
    <source>
        <dbReference type="Proteomes" id="UP000297851"/>
    </source>
</evidence>
<proteinExistence type="predicted"/>
<name>A0ABY2JIP4_9MICO</name>
<organism evidence="2 3">
    <name type="scientific">Cryobacterium sandaracinum</name>
    <dbReference type="NCBI Taxonomy" id="1259247"/>
    <lineage>
        <taxon>Bacteria</taxon>
        <taxon>Bacillati</taxon>
        <taxon>Actinomycetota</taxon>
        <taxon>Actinomycetes</taxon>
        <taxon>Micrococcales</taxon>
        <taxon>Microbacteriaceae</taxon>
        <taxon>Cryobacterium</taxon>
    </lineage>
</organism>
<keyword evidence="3" id="KW-1185">Reference proteome</keyword>
<protein>
    <submittedName>
        <fullName evidence="2">Uncharacterized protein</fullName>
    </submittedName>
</protein>
<gene>
    <name evidence="2" type="ORF">E3T25_01435</name>
</gene>
<evidence type="ECO:0000256" key="1">
    <source>
        <dbReference type="SAM" id="MobiDB-lite"/>
    </source>
</evidence>
<evidence type="ECO:0000313" key="2">
    <source>
        <dbReference type="EMBL" id="TFD06813.1"/>
    </source>
</evidence>
<reference evidence="2 3" key="1">
    <citation type="submission" date="2019-03" db="EMBL/GenBank/DDBJ databases">
        <title>Genomics of glacier-inhabiting Cryobacterium strains.</title>
        <authorList>
            <person name="Liu Q."/>
            <person name="Xin Y.-H."/>
        </authorList>
    </citation>
    <scope>NUCLEOTIDE SEQUENCE [LARGE SCALE GENOMIC DNA]</scope>
    <source>
        <strain evidence="2 3">TMT2-16</strain>
    </source>
</reference>
<accession>A0ABY2JIP4</accession>
<sequence length="127" mass="14190">MQALEIALCCGWIDGQVNSLDGYLSQAFTPRRARSVWSQLNRDSALTLIAEGWMRPAGFFPALTSQNRFAILFRLDGTKQPEARAAKIATYIGMLECGETLYRQKPRDTPASGACRTRPYRVPPHSL</sequence>
<dbReference type="EMBL" id="SOGO01000007">
    <property type="protein sequence ID" value="TFD06813.1"/>
    <property type="molecule type" value="Genomic_DNA"/>
</dbReference>
<dbReference type="Proteomes" id="UP000297851">
    <property type="component" value="Unassembled WGS sequence"/>
</dbReference>
<comment type="caution">
    <text evidence="2">The sequence shown here is derived from an EMBL/GenBank/DDBJ whole genome shotgun (WGS) entry which is preliminary data.</text>
</comment>
<dbReference type="Pfam" id="PF13376">
    <property type="entry name" value="OmdA"/>
    <property type="match status" value="1"/>
</dbReference>
<feature type="region of interest" description="Disordered" evidence="1">
    <location>
        <begin position="106"/>
        <end position="127"/>
    </location>
</feature>
<dbReference type="RefSeq" id="WP_134371707.1">
    <property type="nucleotide sequence ID" value="NZ_SOGO01000007.1"/>
</dbReference>